<keyword evidence="2" id="KW-0812">Transmembrane</keyword>
<dbReference type="GO" id="GO:0006508">
    <property type="term" value="P:proteolysis"/>
    <property type="evidence" value="ECO:0007669"/>
    <property type="project" value="UniProtKB-KW"/>
</dbReference>
<accession>A0A941EK66</accession>
<evidence type="ECO:0000313" key="4">
    <source>
        <dbReference type="EMBL" id="MBR7833990.1"/>
    </source>
</evidence>
<dbReference type="PANTHER" id="PTHR15462">
    <property type="entry name" value="SERINE PROTEASE"/>
    <property type="match status" value="1"/>
</dbReference>
<dbReference type="GO" id="GO:0004252">
    <property type="term" value="F:serine-type endopeptidase activity"/>
    <property type="evidence" value="ECO:0007669"/>
    <property type="project" value="InterPro"/>
</dbReference>
<proteinExistence type="predicted"/>
<organism evidence="4 5">
    <name type="scientific">Actinospica durhamensis</name>
    <dbReference type="NCBI Taxonomy" id="1508375"/>
    <lineage>
        <taxon>Bacteria</taxon>
        <taxon>Bacillati</taxon>
        <taxon>Actinomycetota</taxon>
        <taxon>Actinomycetes</taxon>
        <taxon>Catenulisporales</taxon>
        <taxon>Actinospicaceae</taxon>
        <taxon>Actinospica</taxon>
    </lineage>
</organism>
<keyword evidence="2" id="KW-1133">Transmembrane helix</keyword>
<dbReference type="Pfam" id="PF00089">
    <property type="entry name" value="Trypsin"/>
    <property type="match status" value="1"/>
</dbReference>
<dbReference type="InterPro" id="IPR009003">
    <property type="entry name" value="Peptidase_S1_PA"/>
</dbReference>
<feature type="transmembrane region" description="Helical" evidence="2">
    <location>
        <begin position="40"/>
        <end position="62"/>
    </location>
</feature>
<evidence type="ECO:0000259" key="3">
    <source>
        <dbReference type="PROSITE" id="PS50240"/>
    </source>
</evidence>
<evidence type="ECO:0000313" key="5">
    <source>
        <dbReference type="Proteomes" id="UP000675781"/>
    </source>
</evidence>
<dbReference type="EMBL" id="JAGSOG010000045">
    <property type="protein sequence ID" value="MBR7833990.1"/>
    <property type="molecule type" value="Genomic_DNA"/>
</dbReference>
<dbReference type="PROSITE" id="PS00134">
    <property type="entry name" value="TRYPSIN_HIS"/>
    <property type="match status" value="1"/>
</dbReference>
<keyword evidence="1" id="KW-0732">Signal</keyword>
<feature type="domain" description="Peptidase S1" evidence="3">
    <location>
        <begin position="136"/>
        <end position="369"/>
    </location>
</feature>
<keyword evidence="4" id="KW-0378">Hydrolase</keyword>
<sequence length="375" mass="37717">MAFVVIRAAGRRCAVAAEHSSDGGNLTMGRVRHEGARRRSLGLAATGAAVLVVAAVLLWPAAAGPGGAYAQSNGGVIPIPSAAADAAASYWAGRLGTANASAQAGSGTAADGLAATPALPSPVPGGSGDQAEQAVLAGGSPMAVSDPLASSPFGGSPQIGALFSASNGSVQGQGHYCSGSVINSPHGDIVLTAAHCVYDTNGAYTDLAFVPDYHDGQDPYGVWTPADVVVPAQWASSEDPDYDVAFLVVHESGSNTRIQDVVGGDQLQLDPAYSGLTQVVGYPQDTEKPITCTNMTTQVSDPSLTTPQLQFDCQNYPGGTSGGPFLRDVDANTGLGTVVGVIGGFEAGGDTPDVTYASYFSDWVGSLLAQAESKG</sequence>
<dbReference type="RefSeq" id="WP_212528512.1">
    <property type="nucleotide sequence ID" value="NZ_JAGSOG010000045.1"/>
</dbReference>
<dbReference type="InterPro" id="IPR001254">
    <property type="entry name" value="Trypsin_dom"/>
</dbReference>
<dbReference type="Gene3D" id="2.40.10.10">
    <property type="entry name" value="Trypsin-like serine proteases"/>
    <property type="match status" value="2"/>
</dbReference>
<gene>
    <name evidence="4" type="ORF">KDL01_11990</name>
</gene>
<keyword evidence="4" id="KW-0645">Protease</keyword>
<protein>
    <submittedName>
        <fullName evidence="4">Trypsin-like serine protease</fullName>
        <ecNumber evidence="4">3.4.21.-</ecNumber>
    </submittedName>
</protein>
<dbReference type="InterPro" id="IPR018114">
    <property type="entry name" value="TRYPSIN_HIS"/>
</dbReference>
<dbReference type="AlphaFoldDB" id="A0A941EK66"/>
<evidence type="ECO:0000256" key="2">
    <source>
        <dbReference type="SAM" id="Phobius"/>
    </source>
</evidence>
<dbReference type="InterPro" id="IPR050966">
    <property type="entry name" value="Glutamyl_endopeptidase"/>
</dbReference>
<comment type="caution">
    <text evidence="4">The sequence shown here is derived from an EMBL/GenBank/DDBJ whole genome shotgun (WGS) entry which is preliminary data.</text>
</comment>
<dbReference type="InterPro" id="IPR043504">
    <property type="entry name" value="Peptidase_S1_PA_chymotrypsin"/>
</dbReference>
<evidence type="ECO:0000256" key="1">
    <source>
        <dbReference type="ARBA" id="ARBA00022729"/>
    </source>
</evidence>
<name>A0A941EK66_9ACTN</name>
<dbReference type="PROSITE" id="PS50240">
    <property type="entry name" value="TRYPSIN_DOM"/>
    <property type="match status" value="1"/>
</dbReference>
<keyword evidence="5" id="KW-1185">Reference proteome</keyword>
<dbReference type="Proteomes" id="UP000675781">
    <property type="component" value="Unassembled WGS sequence"/>
</dbReference>
<dbReference type="SUPFAM" id="SSF50494">
    <property type="entry name" value="Trypsin-like serine proteases"/>
    <property type="match status" value="1"/>
</dbReference>
<reference evidence="4" key="1">
    <citation type="submission" date="2021-04" db="EMBL/GenBank/DDBJ databases">
        <title>Genome based classification of Actinospica acidithermotolerans sp. nov., an actinobacterium isolated from an Indonesian hot spring.</title>
        <authorList>
            <person name="Kusuma A.B."/>
            <person name="Putra K.E."/>
            <person name="Nafisah S."/>
            <person name="Loh J."/>
            <person name="Nouioui I."/>
            <person name="Goodfellow M."/>
        </authorList>
    </citation>
    <scope>NUCLEOTIDE SEQUENCE</scope>
    <source>
        <strain evidence="4">CSCA 57</strain>
    </source>
</reference>
<keyword evidence="2" id="KW-0472">Membrane</keyword>
<dbReference type="EC" id="3.4.21.-" evidence="4"/>